<keyword evidence="2" id="KW-0808">Transferase</keyword>
<keyword evidence="2" id="KW-0489">Methyltransferase</keyword>
<evidence type="ECO:0000259" key="1">
    <source>
        <dbReference type="Pfam" id="PF08241"/>
    </source>
</evidence>
<dbReference type="InterPro" id="IPR052356">
    <property type="entry name" value="Thiol_S-MT"/>
</dbReference>
<evidence type="ECO:0000313" key="3">
    <source>
        <dbReference type="Proteomes" id="UP000305546"/>
    </source>
</evidence>
<comment type="caution">
    <text evidence="2">The sequence shown here is derived from an EMBL/GenBank/DDBJ whole genome shotgun (WGS) entry which is preliminary data.</text>
</comment>
<dbReference type="InterPro" id="IPR029063">
    <property type="entry name" value="SAM-dependent_MTases_sf"/>
</dbReference>
<evidence type="ECO:0000313" key="2">
    <source>
        <dbReference type="EMBL" id="TNC25459.1"/>
    </source>
</evidence>
<name>A0A5C4M3F5_9PSEU</name>
<dbReference type="Proteomes" id="UP000305546">
    <property type="component" value="Unassembled WGS sequence"/>
</dbReference>
<dbReference type="AlphaFoldDB" id="A0A5C4M3F5"/>
<accession>A0A5C4M3F5</accession>
<dbReference type="OrthoDB" id="65624at2"/>
<keyword evidence="3" id="KW-1185">Reference proteome</keyword>
<dbReference type="EMBL" id="VDFW01000011">
    <property type="protein sequence ID" value="TNC25459.1"/>
    <property type="molecule type" value="Genomic_DNA"/>
</dbReference>
<dbReference type="PANTHER" id="PTHR45036:SF1">
    <property type="entry name" value="METHYLTRANSFERASE LIKE 7A"/>
    <property type="match status" value="1"/>
</dbReference>
<organism evidence="2 3">
    <name type="scientific">Amycolatopsis alkalitolerans</name>
    <dbReference type="NCBI Taxonomy" id="2547244"/>
    <lineage>
        <taxon>Bacteria</taxon>
        <taxon>Bacillati</taxon>
        <taxon>Actinomycetota</taxon>
        <taxon>Actinomycetes</taxon>
        <taxon>Pseudonocardiales</taxon>
        <taxon>Pseudonocardiaceae</taxon>
        <taxon>Amycolatopsis</taxon>
    </lineage>
</organism>
<dbReference type="GO" id="GO:0008757">
    <property type="term" value="F:S-adenosylmethionine-dependent methyltransferase activity"/>
    <property type="evidence" value="ECO:0007669"/>
    <property type="project" value="InterPro"/>
</dbReference>
<dbReference type="SUPFAM" id="SSF53335">
    <property type="entry name" value="S-adenosyl-L-methionine-dependent methyltransferases"/>
    <property type="match status" value="1"/>
</dbReference>
<feature type="domain" description="Methyltransferase type 11" evidence="1">
    <location>
        <begin position="38"/>
        <end position="132"/>
    </location>
</feature>
<reference evidence="2 3" key="1">
    <citation type="submission" date="2019-06" db="EMBL/GenBank/DDBJ databases">
        <title>Amycolatopsis alkalitolerans sp. nov., isolated from Gastrodia elata Blume.</title>
        <authorList>
            <person name="Narsing Rao M.P."/>
            <person name="Li W.J."/>
        </authorList>
    </citation>
    <scope>NUCLEOTIDE SEQUENCE [LARGE SCALE GENOMIC DNA]</scope>
    <source>
        <strain evidence="2 3">SYSUP0005</strain>
    </source>
</reference>
<dbReference type="RefSeq" id="WP_139097397.1">
    <property type="nucleotide sequence ID" value="NZ_VDFW01000011.1"/>
</dbReference>
<dbReference type="InterPro" id="IPR013216">
    <property type="entry name" value="Methyltransf_11"/>
</dbReference>
<proteinExistence type="predicted"/>
<dbReference type="GO" id="GO:0032259">
    <property type="term" value="P:methylation"/>
    <property type="evidence" value="ECO:0007669"/>
    <property type="project" value="UniProtKB-KW"/>
</dbReference>
<dbReference type="Pfam" id="PF08241">
    <property type="entry name" value="Methyltransf_11"/>
    <property type="match status" value="1"/>
</dbReference>
<dbReference type="PANTHER" id="PTHR45036">
    <property type="entry name" value="METHYLTRANSFERASE LIKE 7B"/>
    <property type="match status" value="1"/>
</dbReference>
<dbReference type="CDD" id="cd02440">
    <property type="entry name" value="AdoMet_MTases"/>
    <property type="match status" value="1"/>
</dbReference>
<protein>
    <submittedName>
        <fullName evidence="2">Class I SAM-dependent methyltransferase</fullName>
    </submittedName>
</protein>
<dbReference type="Gene3D" id="3.40.50.150">
    <property type="entry name" value="Vaccinia Virus protein VP39"/>
    <property type="match status" value="1"/>
</dbReference>
<sequence>MENRLFAWWFARYGGRNEARGNARLRAELLAGVSGRVLEVGVGTGLNLPHYPAGVEQLTAAEPEPTMREKAAGAAARAPVPVRLVDAFADALPVEDSSQDAVVVSGLLCSVPDPVAALVEFRRVLRPGGELRFYEHVRARQPVRARFQDLSDHVWPRLMGGCHPNRRTLETIRATGFEIEHVRDLIFPPGAKVSVVAPRIHGLARKPSAM</sequence>
<gene>
    <name evidence="2" type="ORF">FG385_15365</name>
</gene>